<reference evidence="3 4" key="1">
    <citation type="submission" date="2018-08" db="EMBL/GenBank/DDBJ databases">
        <title>Recombination of ecologically and evolutionarily significant loci maintains genetic cohesion in the Pseudomonas syringae species complex.</title>
        <authorList>
            <person name="Dillon M."/>
            <person name="Thakur S."/>
            <person name="Almeida R.N.D."/>
            <person name="Weir B.S."/>
            <person name="Guttman D.S."/>
        </authorList>
    </citation>
    <scope>NUCLEOTIDE SEQUENCE [LARGE SCALE GENOMIC DNA]</scope>
    <source>
        <strain evidence="3 4">ICMP 19473</strain>
    </source>
</reference>
<accession>A0A3M5PIC3</accession>
<comment type="similarity">
    <text evidence="1">Belongs to the membrane fusion protein (MFP) (TC 8.A.1) family.</text>
</comment>
<dbReference type="AlphaFoldDB" id="A0A3M5PIC3"/>
<dbReference type="Gene3D" id="2.40.420.20">
    <property type="match status" value="1"/>
</dbReference>
<dbReference type="Gene3D" id="2.40.50.100">
    <property type="match status" value="1"/>
</dbReference>
<dbReference type="PANTHER" id="PTHR30469:SF15">
    <property type="entry name" value="HLYD FAMILY OF SECRETION PROTEINS"/>
    <property type="match status" value="1"/>
</dbReference>
<dbReference type="GO" id="GO:1990281">
    <property type="term" value="C:efflux pump complex"/>
    <property type="evidence" value="ECO:0007669"/>
    <property type="project" value="TreeGrafter"/>
</dbReference>
<sequence length="377" mass="39443">MRFQPIPSPGLMRRLAQGCGPVLLALLVSGCGDKPAAVAPAVRAVKVETVQADRGGDVRFSGVVRQRESAGLAFESAGTLAELRVDVGDAFEKGQVLAALDRQPAALHLQQAQASVNTATAQAAERALNYQRQKMLLAAGSVAQSVVEGAQAANAQAVAEQARAQSELALARREVERSQIIAPFAGRVVARRAEPHNLLASGQVVLQVESRGQQQVLAAVPVEQASQLKVGDLAHGWSTSGPSVGLGMVLEGISPRAEDGLVRTCLFRLNDPSEAVASGITLLVQMAPEQRAQPLTIPIQALWMGMARSSAQVFVYQRSGTVALRTITLGAIKDGRAAVTEGLAAGDQVVVAGAAFLQDGQPVSLFHPTTRLTENTP</sequence>
<protein>
    <submittedName>
        <fullName evidence="3">Secretion protein HlyD</fullName>
    </submittedName>
</protein>
<dbReference type="InterPro" id="IPR058627">
    <property type="entry name" value="MdtA-like_C"/>
</dbReference>
<dbReference type="GO" id="GO:0015562">
    <property type="term" value="F:efflux transmembrane transporter activity"/>
    <property type="evidence" value="ECO:0007669"/>
    <property type="project" value="TreeGrafter"/>
</dbReference>
<comment type="caution">
    <text evidence="3">The sequence shown here is derived from an EMBL/GenBank/DDBJ whole genome shotgun (WGS) entry which is preliminary data.</text>
</comment>
<name>A0A3M5PIC3_PSEVI</name>
<organism evidence="3 4">
    <name type="scientific">Pseudomonas viridiflava</name>
    <name type="common">Phytomonas viridiflava</name>
    <dbReference type="NCBI Taxonomy" id="33069"/>
    <lineage>
        <taxon>Bacteria</taxon>
        <taxon>Pseudomonadati</taxon>
        <taxon>Pseudomonadota</taxon>
        <taxon>Gammaproteobacteria</taxon>
        <taxon>Pseudomonadales</taxon>
        <taxon>Pseudomonadaceae</taxon>
        <taxon>Pseudomonas</taxon>
    </lineage>
</organism>
<dbReference type="NCBIfam" id="TIGR01730">
    <property type="entry name" value="RND_mfp"/>
    <property type="match status" value="1"/>
</dbReference>
<dbReference type="Proteomes" id="UP000273854">
    <property type="component" value="Unassembled WGS sequence"/>
</dbReference>
<dbReference type="PROSITE" id="PS51257">
    <property type="entry name" value="PROKAR_LIPOPROTEIN"/>
    <property type="match status" value="1"/>
</dbReference>
<dbReference type="PANTHER" id="PTHR30469">
    <property type="entry name" value="MULTIDRUG RESISTANCE PROTEIN MDTA"/>
    <property type="match status" value="1"/>
</dbReference>
<dbReference type="Gene3D" id="1.10.287.470">
    <property type="entry name" value="Helix hairpin bin"/>
    <property type="match status" value="1"/>
</dbReference>
<evidence type="ECO:0000313" key="3">
    <source>
        <dbReference type="EMBL" id="RMT84244.1"/>
    </source>
</evidence>
<feature type="domain" description="Multidrug resistance protein MdtA-like C-terminal permuted SH3" evidence="2">
    <location>
        <begin position="295"/>
        <end position="354"/>
    </location>
</feature>
<dbReference type="OrthoDB" id="6819088at2"/>
<dbReference type="Pfam" id="PF25967">
    <property type="entry name" value="RND-MFP_C"/>
    <property type="match status" value="1"/>
</dbReference>
<dbReference type="EMBL" id="RBTP01000012">
    <property type="protein sequence ID" value="RMT84244.1"/>
    <property type="molecule type" value="Genomic_DNA"/>
</dbReference>
<dbReference type="Gene3D" id="2.40.30.170">
    <property type="match status" value="1"/>
</dbReference>
<dbReference type="SUPFAM" id="SSF111369">
    <property type="entry name" value="HlyD-like secretion proteins"/>
    <property type="match status" value="1"/>
</dbReference>
<dbReference type="InterPro" id="IPR006143">
    <property type="entry name" value="RND_pump_MFP"/>
</dbReference>
<dbReference type="RefSeq" id="WP_122207193.1">
    <property type="nucleotide sequence ID" value="NZ_RBTP01000012.1"/>
</dbReference>
<evidence type="ECO:0000313" key="4">
    <source>
        <dbReference type="Proteomes" id="UP000273854"/>
    </source>
</evidence>
<gene>
    <name evidence="3" type="ORF">ALP40_02680</name>
</gene>
<proteinExistence type="inferred from homology"/>
<evidence type="ECO:0000259" key="2">
    <source>
        <dbReference type="Pfam" id="PF25967"/>
    </source>
</evidence>
<evidence type="ECO:0000256" key="1">
    <source>
        <dbReference type="ARBA" id="ARBA00009477"/>
    </source>
</evidence>